<dbReference type="AlphaFoldDB" id="A0A931IFY9"/>
<dbReference type="Proteomes" id="UP000655751">
    <property type="component" value="Unassembled WGS sequence"/>
</dbReference>
<feature type="signal peptide" evidence="1">
    <location>
        <begin position="1"/>
        <end position="34"/>
    </location>
</feature>
<keyword evidence="1" id="KW-0732">Signal</keyword>
<gene>
    <name evidence="2" type="ORF">IT779_26600</name>
</gene>
<dbReference type="EMBL" id="JADMLG010000012">
    <property type="protein sequence ID" value="MBH0779848.1"/>
    <property type="molecule type" value="Genomic_DNA"/>
</dbReference>
<sequence length="114" mass="12065">MKNSTGKRRHRWGVAAVAALAAVLHGGLAATVHADPPPATPYPVPQHFLIDAIQGALQGGAASPPGTNDWSCRPTPEHPEPVILIHGFLANRNDNWQTYGPLPANNGYCVFALT</sequence>
<organism evidence="2 3">
    <name type="scientific">Nocardia bovistercoris</name>
    <dbReference type="NCBI Taxonomy" id="2785916"/>
    <lineage>
        <taxon>Bacteria</taxon>
        <taxon>Bacillati</taxon>
        <taxon>Actinomycetota</taxon>
        <taxon>Actinomycetes</taxon>
        <taxon>Mycobacteriales</taxon>
        <taxon>Nocardiaceae</taxon>
        <taxon>Nocardia</taxon>
    </lineage>
</organism>
<dbReference type="Gene3D" id="3.40.50.1820">
    <property type="entry name" value="alpha/beta hydrolase"/>
    <property type="match status" value="1"/>
</dbReference>
<feature type="chain" id="PRO_5037059367" description="Lipase" evidence="1">
    <location>
        <begin position="35"/>
        <end position="114"/>
    </location>
</feature>
<comment type="caution">
    <text evidence="2">The sequence shown here is derived from an EMBL/GenBank/DDBJ whole genome shotgun (WGS) entry which is preliminary data.</text>
</comment>
<dbReference type="RefSeq" id="WP_196152153.1">
    <property type="nucleotide sequence ID" value="NZ_JADMLG010000012.1"/>
</dbReference>
<proteinExistence type="predicted"/>
<accession>A0A931IFY9</accession>
<name>A0A931IFY9_9NOCA</name>
<evidence type="ECO:0000313" key="2">
    <source>
        <dbReference type="EMBL" id="MBH0779848.1"/>
    </source>
</evidence>
<evidence type="ECO:0000256" key="1">
    <source>
        <dbReference type="SAM" id="SignalP"/>
    </source>
</evidence>
<dbReference type="SUPFAM" id="SSF53474">
    <property type="entry name" value="alpha/beta-Hydrolases"/>
    <property type="match status" value="1"/>
</dbReference>
<evidence type="ECO:0000313" key="3">
    <source>
        <dbReference type="Proteomes" id="UP000655751"/>
    </source>
</evidence>
<evidence type="ECO:0008006" key="4">
    <source>
        <dbReference type="Google" id="ProtNLM"/>
    </source>
</evidence>
<protein>
    <recommendedName>
        <fullName evidence="4">Lipase</fullName>
    </recommendedName>
</protein>
<keyword evidence="3" id="KW-1185">Reference proteome</keyword>
<dbReference type="InterPro" id="IPR029058">
    <property type="entry name" value="AB_hydrolase_fold"/>
</dbReference>
<reference evidence="2" key="1">
    <citation type="submission" date="2020-11" db="EMBL/GenBank/DDBJ databases">
        <title>Nocardia NEAU-351.nov., a novel actinomycete isolated from the cow dung.</title>
        <authorList>
            <person name="Zhang X."/>
        </authorList>
    </citation>
    <scope>NUCLEOTIDE SEQUENCE</scope>
    <source>
        <strain evidence="2">NEAU-351</strain>
    </source>
</reference>